<dbReference type="InterPro" id="IPR036185">
    <property type="entry name" value="DNA_heli_DnaB-like_N_sf"/>
</dbReference>
<dbReference type="GO" id="GO:0003677">
    <property type="term" value="F:DNA binding"/>
    <property type="evidence" value="ECO:0007669"/>
    <property type="project" value="UniProtKB-UniRule"/>
</dbReference>
<dbReference type="InterPro" id="IPR007693">
    <property type="entry name" value="DNA_helicase_DnaB-like_N"/>
</dbReference>
<feature type="region of interest" description="Disordered" evidence="13">
    <location>
        <begin position="1"/>
        <end position="28"/>
    </location>
</feature>
<dbReference type="Gene3D" id="1.10.860.10">
    <property type="entry name" value="DNAb Helicase, Chain A"/>
    <property type="match status" value="1"/>
</dbReference>
<dbReference type="InterPro" id="IPR016136">
    <property type="entry name" value="DNA_helicase_N/primase_C"/>
</dbReference>
<dbReference type="EMBL" id="CP029803">
    <property type="protein sequence ID" value="AWT60996.1"/>
    <property type="molecule type" value="Genomic_DNA"/>
</dbReference>
<dbReference type="InterPro" id="IPR007694">
    <property type="entry name" value="DNA_helicase_DnaB-like_C"/>
</dbReference>
<dbReference type="GO" id="GO:0016887">
    <property type="term" value="F:ATP hydrolysis activity"/>
    <property type="evidence" value="ECO:0007669"/>
    <property type="project" value="RHEA"/>
</dbReference>
<evidence type="ECO:0000256" key="13">
    <source>
        <dbReference type="SAM" id="MobiDB-lite"/>
    </source>
</evidence>
<evidence type="ECO:0000256" key="2">
    <source>
        <dbReference type="ARBA" id="ARBA00022515"/>
    </source>
</evidence>
<comment type="catalytic activity">
    <reaction evidence="10 12">
        <text>ATP + H2O = ADP + phosphate + H(+)</text>
        <dbReference type="Rhea" id="RHEA:13065"/>
        <dbReference type="ChEBI" id="CHEBI:15377"/>
        <dbReference type="ChEBI" id="CHEBI:15378"/>
        <dbReference type="ChEBI" id="CHEBI:30616"/>
        <dbReference type="ChEBI" id="CHEBI:43474"/>
        <dbReference type="ChEBI" id="CHEBI:456216"/>
        <dbReference type="EC" id="5.6.2.3"/>
    </reaction>
</comment>
<evidence type="ECO:0000256" key="6">
    <source>
        <dbReference type="ARBA" id="ARBA00022806"/>
    </source>
</evidence>
<evidence type="ECO:0000259" key="14">
    <source>
        <dbReference type="PROSITE" id="PS51199"/>
    </source>
</evidence>
<proteinExistence type="inferred from homology"/>
<keyword evidence="4 12" id="KW-0547">Nucleotide-binding</keyword>
<keyword evidence="3 12" id="KW-0235">DNA replication</keyword>
<protein>
    <recommendedName>
        <fullName evidence="11 12">Replicative DNA helicase</fullName>
        <ecNumber evidence="11 12">5.6.2.3</ecNumber>
    </recommendedName>
</protein>
<dbReference type="AlphaFoldDB" id="A0A2Z4AI82"/>
<dbReference type="PANTHER" id="PTHR30153">
    <property type="entry name" value="REPLICATIVE DNA HELICASE DNAB"/>
    <property type="match status" value="1"/>
</dbReference>
<sequence length="479" mass="52954">MLAGNNSKVATRATEKESGIGTENRDIRAPLLGRSTPNNIEAEEGLLACCIFDGGQETMALCLETGLRPEYFFKPTHQILFRILIELFDERSEIDEIILADRLQRHNLLDEVGGYSAITRLTNRIETTAHARHWLEIVREKCLLRRLIGTSTEIVDQCHNGQTSLNELLESAEEEIFKISQDRISDSARPIKESIESASGLISKLIEGRGELTGVPTGFIDLDRMTFGLHVQEMIVLAARPSLGKTSLALNIAESAVLPDGGKKAATPTLFFSLEMSADQLAFRLLCSRARVNSTSIREGFPPKGAQQSLAQAAKELKGVPLWIDDSGQLTILEMRAKARRMAAKTNLGLVVIDYLQLITGSDPRVGREQQISEISRGVKAMAKELDLPVLVLSQLNRDTEREKRRPRLSDLRESGSIEQDADVVMLLSRVDDQEEGDSATSQQVELTIAKQRNGPIGTTTLSFIPELTRFENHSGQSI</sequence>
<dbReference type="Pfam" id="PF00772">
    <property type="entry name" value="DnaB"/>
    <property type="match status" value="1"/>
</dbReference>
<dbReference type="CDD" id="cd00984">
    <property type="entry name" value="DnaB_C"/>
    <property type="match status" value="1"/>
</dbReference>
<gene>
    <name evidence="15" type="primary">dnaC</name>
    <name evidence="15" type="ORF">DF168_02221</name>
</gene>
<dbReference type="EC" id="5.6.2.3" evidence="11 12"/>
<dbReference type="InterPro" id="IPR007692">
    <property type="entry name" value="DNA_helicase_DnaB"/>
</dbReference>
<dbReference type="SUPFAM" id="SSF52540">
    <property type="entry name" value="P-loop containing nucleoside triphosphate hydrolases"/>
    <property type="match status" value="1"/>
</dbReference>
<dbReference type="PANTHER" id="PTHR30153:SF2">
    <property type="entry name" value="REPLICATIVE DNA HELICASE"/>
    <property type="match status" value="1"/>
</dbReference>
<keyword evidence="2 12" id="KW-0639">Primosome</keyword>
<dbReference type="PROSITE" id="PS51199">
    <property type="entry name" value="SF4_HELICASE"/>
    <property type="match status" value="1"/>
</dbReference>
<dbReference type="KEGG" id="mtar:DF168_02221"/>
<accession>A0A2Z4AI82</accession>
<dbReference type="Gene3D" id="3.40.50.300">
    <property type="entry name" value="P-loop containing nucleotide triphosphate hydrolases"/>
    <property type="match status" value="1"/>
</dbReference>
<keyword evidence="9" id="KW-0413">Isomerase</keyword>
<keyword evidence="8 12" id="KW-0238">DNA-binding</keyword>
<dbReference type="Pfam" id="PF03796">
    <property type="entry name" value="DnaB_C"/>
    <property type="match status" value="1"/>
</dbReference>
<reference evidence="15 16" key="1">
    <citation type="submission" date="2018-06" db="EMBL/GenBank/DDBJ databases">
        <title>Draft Genome Sequence of a Novel Marine Bacterium Related to the Verrucomicrobia.</title>
        <authorList>
            <person name="Vosseberg J."/>
            <person name="Martijn J."/>
            <person name="Ettema T.J.G."/>
        </authorList>
    </citation>
    <scope>NUCLEOTIDE SEQUENCE [LARGE SCALE GENOMIC DNA]</scope>
    <source>
        <strain evidence="15">TARA_B100001123</strain>
    </source>
</reference>
<keyword evidence="7 12" id="KW-0067">ATP-binding</keyword>
<dbReference type="GO" id="GO:0043139">
    <property type="term" value="F:5'-3' DNA helicase activity"/>
    <property type="evidence" value="ECO:0007669"/>
    <property type="project" value="UniProtKB-EC"/>
</dbReference>
<evidence type="ECO:0000256" key="7">
    <source>
        <dbReference type="ARBA" id="ARBA00022840"/>
    </source>
</evidence>
<evidence type="ECO:0000256" key="5">
    <source>
        <dbReference type="ARBA" id="ARBA00022801"/>
    </source>
</evidence>
<feature type="domain" description="SF4 helicase" evidence="14">
    <location>
        <begin position="208"/>
        <end position="478"/>
    </location>
</feature>
<organism evidence="15 16">
    <name type="scientific">Candidatus Moanibacter tarae</name>
    <dbReference type="NCBI Taxonomy" id="2200854"/>
    <lineage>
        <taxon>Bacteria</taxon>
        <taxon>Pseudomonadati</taxon>
        <taxon>Verrucomicrobiota</taxon>
        <taxon>Opitutia</taxon>
        <taxon>Puniceicoccales</taxon>
        <taxon>Puniceicoccales incertae sedis</taxon>
        <taxon>Candidatus Moanibacter</taxon>
    </lineage>
</organism>
<comment type="function">
    <text evidence="12">The main replicative DNA helicase, it participates in initiation and elongation during chromosome replication. Travels ahead of the DNA replisome, separating dsDNA into templates for DNA synthesis. A processive ATP-dependent 5'-3' DNA helicase it has DNA-dependent ATPase activity.</text>
</comment>
<keyword evidence="5 12" id="KW-0378">Hydrolase</keyword>
<evidence type="ECO:0000256" key="4">
    <source>
        <dbReference type="ARBA" id="ARBA00022741"/>
    </source>
</evidence>
<dbReference type="NCBIfam" id="TIGR00665">
    <property type="entry name" value="DnaB"/>
    <property type="match status" value="1"/>
</dbReference>
<dbReference type="GO" id="GO:0005524">
    <property type="term" value="F:ATP binding"/>
    <property type="evidence" value="ECO:0007669"/>
    <property type="project" value="UniProtKB-UniRule"/>
</dbReference>
<dbReference type="GO" id="GO:1990077">
    <property type="term" value="C:primosome complex"/>
    <property type="evidence" value="ECO:0007669"/>
    <property type="project" value="UniProtKB-UniRule"/>
</dbReference>
<feature type="compositionally biased region" description="Basic and acidic residues" evidence="13">
    <location>
        <begin position="13"/>
        <end position="28"/>
    </location>
</feature>
<dbReference type="GO" id="GO:0005829">
    <property type="term" value="C:cytosol"/>
    <property type="evidence" value="ECO:0007669"/>
    <property type="project" value="TreeGrafter"/>
</dbReference>
<keyword evidence="6 12" id="KW-0347">Helicase</keyword>
<dbReference type="SUPFAM" id="SSF48024">
    <property type="entry name" value="N-terminal domain of DnaB helicase"/>
    <property type="match status" value="1"/>
</dbReference>
<dbReference type="Proteomes" id="UP000247465">
    <property type="component" value="Chromosome"/>
</dbReference>
<evidence type="ECO:0000313" key="15">
    <source>
        <dbReference type="EMBL" id="AWT60996.1"/>
    </source>
</evidence>
<dbReference type="InterPro" id="IPR027417">
    <property type="entry name" value="P-loop_NTPase"/>
</dbReference>
<evidence type="ECO:0000256" key="8">
    <source>
        <dbReference type="ARBA" id="ARBA00023125"/>
    </source>
</evidence>
<evidence type="ECO:0000256" key="11">
    <source>
        <dbReference type="NCBIfam" id="TIGR00665"/>
    </source>
</evidence>
<evidence type="ECO:0000313" key="16">
    <source>
        <dbReference type="Proteomes" id="UP000247465"/>
    </source>
</evidence>
<evidence type="ECO:0000256" key="10">
    <source>
        <dbReference type="ARBA" id="ARBA00048954"/>
    </source>
</evidence>
<evidence type="ECO:0000256" key="3">
    <source>
        <dbReference type="ARBA" id="ARBA00022705"/>
    </source>
</evidence>
<evidence type="ECO:0000256" key="1">
    <source>
        <dbReference type="ARBA" id="ARBA00008428"/>
    </source>
</evidence>
<evidence type="ECO:0000256" key="12">
    <source>
        <dbReference type="RuleBase" id="RU362085"/>
    </source>
</evidence>
<name>A0A2Z4AI82_9BACT</name>
<comment type="similarity">
    <text evidence="1 12">Belongs to the helicase family. DnaB subfamily.</text>
</comment>
<evidence type="ECO:0000256" key="9">
    <source>
        <dbReference type="ARBA" id="ARBA00023235"/>
    </source>
</evidence>
<dbReference type="GO" id="GO:0006269">
    <property type="term" value="P:DNA replication, synthesis of primer"/>
    <property type="evidence" value="ECO:0007669"/>
    <property type="project" value="UniProtKB-UniRule"/>
</dbReference>